<dbReference type="PROSITE" id="PS50088">
    <property type="entry name" value="ANK_REPEAT"/>
    <property type="match status" value="4"/>
</dbReference>
<dbReference type="Pfam" id="PF12796">
    <property type="entry name" value="Ank_2"/>
    <property type="match status" value="2"/>
</dbReference>
<evidence type="ECO:0000313" key="4">
    <source>
        <dbReference type="EMBL" id="EAY14288.1"/>
    </source>
</evidence>
<gene>
    <name evidence="4" type="ORF">TVAG_026090</name>
</gene>
<dbReference type="SUPFAM" id="SSF48403">
    <property type="entry name" value="Ankyrin repeat"/>
    <property type="match status" value="1"/>
</dbReference>
<keyword evidence="2 3" id="KW-0040">ANK repeat</keyword>
<feature type="repeat" description="ANK" evidence="3">
    <location>
        <begin position="597"/>
        <end position="619"/>
    </location>
</feature>
<dbReference type="InterPro" id="IPR002110">
    <property type="entry name" value="Ankyrin_rpt"/>
</dbReference>
<feature type="repeat" description="ANK" evidence="3">
    <location>
        <begin position="529"/>
        <end position="551"/>
    </location>
</feature>
<dbReference type="RefSeq" id="XP_001326511.1">
    <property type="nucleotide sequence ID" value="XM_001326476.1"/>
</dbReference>
<dbReference type="PANTHER" id="PTHR24173:SF74">
    <property type="entry name" value="ANKYRIN REPEAT DOMAIN-CONTAINING PROTEIN 16"/>
    <property type="match status" value="1"/>
</dbReference>
<dbReference type="Gene3D" id="1.25.40.20">
    <property type="entry name" value="Ankyrin repeat-containing domain"/>
    <property type="match status" value="2"/>
</dbReference>
<dbReference type="AlphaFoldDB" id="A2DZ12"/>
<organism evidence="4 5">
    <name type="scientific">Trichomonas vaginalis (strain ATCC PRA-98 / G3)</name>
    <dbReference type="NCBI Taxonomy" id="412133"/>
    <lineage>
        <taxon>Eukaryota</taxon>
        <taxon>Metamonada</taxon>
        <taxon>Parabasalia</taxon>
        <taxon>Trichomonadida</taxon>
        <taxon>Trichomonadidae</taxon>
        <taxon>Trichomonas</taxon>
    </lineage>
</organism>
<dbReference type="SMART" id="SM00248">
    <property type="entry name" value="ANK"/>
    <property type="match status" value="8"/>
</dbReference>
<dbReference type="OrthoDB" id="20872at2759"/>
<dbReference type="EMBL" id="DS113272">
    <property type="protein sequence ID" value="EAY14288.1"/>
    <property type="molecule type" value="Genomic_DNA"/>
</dbReference>
<dbReference type="SMR" id="A2DZ12"/>
<proteinExistence type="predicted"/>
<dbReference type="STRING" id="5722.A2DZ12"/>
<feature type="repeat" description="ANK" evidence="3">
    <location>
        <begin position="427"/>
        <end position="460"/>
    </location>
</feature>
<dbReference type="eggNOG" id="KOG0504">
    <property type="taxonomic scope" value="Eukaryota"/>
</dbReference>
<name>A2DZ12_TRIV3</name>
<dbReference type="VEuPathDB" id="TrichDB:TVAG_026090"/>
<protein>
    <submittedName>
        <fullName evidence="4">Uncharacterized protein</fullName>
    </submittedName>
</protein>
<dbReference type="VEuPathDB" id="TrichDB:TVAGG3_0504350"/>
<dbReference type="Pfam" id="PF13637">
    <property type="entry name" value="Ank_4"/>
    <property type="match status" value="1"/>
</dbReference>
<reference evidence="4" key="2">
    <citation type="journal article" date="2007" name="Science">
        <title>Draft genome sequence of the sexually transmitted pathogen Trichomonas vaginalis.</title>
        <authorList>
            <person name="Carlton J.M."/>
            <person name="Hirt R.P."/>
            <person name="Silva J.C."/>
            <person name="Delcher A.L."/>
            <person name="Schatz M."/>
            <person name="Zhao Q."/>
            <person name="Wortman J.R."/>
            <person name="Bidwell S.L."/>
            <person name="Alsmark U.C.M."/>
            <person name="Besteiro S."/>
            <person name="Sicheritz-Ponten T."/>
            <person name="Noel C.J."/>
            <person name="Dacks J.B."/>
            <person name="Foster P.G."/>
            <person name="Simillion C."/>
            <person name="Van de Peer Y."/>
            <person name="Miranda-Saavedra D."/>
            <person name="Barton G.J."/>
            <person name="Westrop G.D."/>
            <person name="Mueller S."/>
            <person name="Dessi D."/>
            <person name="Fiori P.L."/>
            <person name="Ren Q."/>
            <person name="Paulsen I."/>
            <person name="Zhang H."/>
            <person name="Bastida-Corcuera F.D."/>
            <person name="Simoes-Barbosa A."/>
            <person name="Brown M.T."/>
            <person name="Hayes R.D."/>
            <person name="Mukherjee M."/>
            <person name="Okumura C.Y."/>
            <person name="Schneider R."/>
            <person name="Smith A.J."/>
            <person name="Vanacova S."/>
            <person name="Villalvazo M."/>
            <person name="Haas B.J."/>
            <person name="Pertea M."/>
            <person name="Feldblyum T.V."/>
            <person name="Utterback T.R."/>
            <person name="Shu C.L."/>
            <person name="Osoegawa K."/>
            <person name="de Jong P.J."/>
            <person name="Hrdy I."/>
            <person name="Horvathova L."/>
            <person name="Zubacova Z."/>
            <person name="Dolezal P."/>
            <person name="Malik S.B."/>
            <person name="Logsdon J.M. Jr."/>
            <person name="Henze K."/>
            <person name="Gupta A."/>
            <person name="Wang C.C."/>
            <person name="Dunne R.L."/>
            <person name="Upcroft J.A."/>
            <person name="Upcroft P."/>
            <person name="White O."/>
            <person name="Salzberg S.L."/>
            <person name="Tang P."/>
            <person name="Chiu C.-H."/>
            <person name="Lee Y.-S."/>
            <person name="Embley T.M."/>
            <person name="Coombs G.H."/>
            <person name="Mottram J.C."/>
            <person name="Tachezy J."/>
            <person name="Fraser-Liggett C.M."/>
            <person name="Johnson P.J."/>
        </authorList>
    </citation>
    <scope>NUCLEOTIDE SEQUENCE [LARGE SCALE GENOMIC DNA]</scope>
    <source>
        <strain evidence="4">G3</strain>
    </source>
</reference>
<keyword evidence="1" id="KW-0677">Repeat</keyword>
<feature type="repeat" description="ANK" evidence="3">
    <location>
        <begin position="563"/>
        <end position="583"/>
    </location>
</feature>
<accession>A2DZ12</accession>
<sequence>MLTPEADAELQKLFPDDVYRDVRLGITIQDLLEKLPTHYPADIAKVLASTSIAQSDEGILRLCCNMAEFMETYSGNNVIFAQLCDNLNKLAGPNNKLAHIKDVILKFMLDADFLSPHISARLTQAEFFAVYWKSYHISEEEIVAAMKHYHQQCPLSELPLVYFFIFFRDMIQRIDPEFYIVADEFCSKAMKTKQSFSDCFHNSVVFSYEVWQELAGAVRNNNFPDPIVITIWDDDIASFEQIASQPDFDLGQTIPNITFLPLTSTFKSATITEFAAFAGASKIFHYCLSHGADVTAPSTCLYTIPQLAAAGGNFEIIRTVSQLHLPTNGVAHTATMARRRDVFEFVQRFFPDDINHQIPRLGSVFMQCCSCGDLIGAVDLMCHGVDLNQRDNSGQIPINFAIRNGKRDITRMLLAHPKVDTSLKDLSGNSTLHYAAEYGHDDIVMEVYKRGGCNINDQNDMGFTPLMMACFRGKLRVVKKICALPELDWNVKSSWGLSALSIAVQSGYPELVNFMLEIPTVDVNTADNNGKTPLHFAAEAGFAAMVRILLSCPRVDVNLTDSEGWTPLHLAAENGFAEVVALLCEKENINPNVMDLYGMAPLHYAVRNGKVEAVQVLLSCPTTNSNIKDRRNRVPLCYTKSHPKIAELLMQHPLIEPPDEDEMGLSPVDNSPVVNFI</sequence>
<dbReference type="PANTHER" id="PTHR24173">
    <property type="entry name" value="ANKYRIN REPEAT CONTAINING"/>
    <property type="match status" value="1"/>
</dbReference>
<dbReference type="PROSITE" id="PS50297">
    <property type="entry name" value="ANK_REP_REGION"/>
    <property type="match status" value="4"/>
</dbReference>
<evidence type="ECO:0000256" key="1">
    <source>
        <dbReference type="ARBA" id="ARBA00022737"/>
    </source>
</evidence>
<keyword evidence="5" id="KW-1185">Reference proteome</keyword>
<reference evidence="4" key="1">
    <citation type="submission" date="2006-10" db="EMBL/GenBank/DDBJ databases">
        <authorList>
            <person name="Amadeo P."/>
            <person name="Zhao Q."/>
            <person name="Wortman J."/>
            <person name="Fraser-Liggett C."/>
            <person name="Carlton J."/>
        </authorList>
    </citation>
    <scope>NUCLEOTIDE SEQUENCE</scope>
    <source>
        <strain evidence="4">G3</strain>
    </source>
</reference>
<dbReference type="InterPro" id="IPR036770">
    <property type="entry name" value="Ankyrin_rpt-contain_sf"/>
</dbReference>
<dbReference type="Proteomes" id="UP000001542">
    <property type="component" value="Unassembled WGS sequence"/>
</dbReference>
<dbReference type="KEGG" id="tva:4772271"/>
<evidence type="ECO:0000256" key="2">
    <source>
        <dbReference type="ARBA" id="ARBA00023043"/>
    </source>
</evidence>
<evidence type="ECO:0000313" key="5">
    <source>
        <dbReference type="Proteomes" id="UP000001542"/>
    </source>
</evidence>
<evidence type="ECO:0000256" key="3">
    <source>
        <dbReference type="PROSITE-ProRule" id="PRU00023"/>
    </source>
</evidence>
<dbReference type="InParanoid" id="A2DZ12"/>